<organism evidence="1 2">
    <name type="scientific">Dendrothele bispora (strain CBS 962.96)</name>
    <dbReference type="NCBI Taxonomy" id="1314807"/>
    <lineage>
        <taxon>Eukaryota</taxon>
        <taxon>Fungi</taxon>
        <taxon>Dikarya</taxon>
        <taxon>Basidiomycota</taxon>
        <taxon>Agaricomycotina</taxon>
        <taxon>Agaricomycetes</taxon>
        <taxon>Agaricomycetidae</taxon>
        <taxon>Agaricales</taxon>
        <taxon>Agaricales incertae sedis</taxon>
        <taxon>Dendrothele</taxon>
    </lineage>
</organism>
<proteinExistence type="predicted"/>
<sequence length="105" mass="11712">MDSMESVRKILKFDYDDLLQGKAYGYCIYFELSSLWDGNPASLSVKTSGKAPLSMVTEWDPYIFLSGIHGYQWDPWVSSMGSVGFHGSHGIHGIYGSHGLLRGFL</sequence>
<dbReference type="Proteomes" id="UP000297245">
    <property type="component" value="Unassembled WGS sequence"/>
</dbReference>
<evidence type="ECO:0000313" key="1">
    <source>
        <dbReference type="EMBL" id="THU81130.1"/>
    </source>
</evidence>
<feature type="non-terminal residue" evidence="1">
    <location>
        <position position="105"/>
    </location>
</feature>
<evidence type="ECO:0000313" key="2">
    <source>
        <dbReference type="Proteomes" id="UP000297245"/>
    </source>
</evidence>
<gene>
    <name evidence="1" type="ORF">K435DRAFT_809340</name>
</gene>
<dbReference type="AlphaFoldDB" id="A0A4S8KYT3"/>
<reference evidence="1 2" key="1">
    <citation type="journal article" date="2019" name="Nat. Ecol. Evol.">
        <title>Megaphylogeny resolves global patterns of mushroom evolution.</title>
        <authorList>
            <person name="Varga T."/>
            <person name="Krizsan K."/>
            <person name="Foldi C."/>
            <person name="Dima B."/>
            <person name="Sanchez-Garcia M."/>
            <person name="Sanchez-Ramirez S."/>
            <person name="Szollosi G.J."/>
            <person name="Szarkandi J.G."/>
            <person name="Papp V."/>
            <person name="Albert L."/>
            <person name="Andreopoulos W."/>
            <person name="Angelini C."/>
            <person name="Antonin V."/>
            <person name="Barry K.W."/>
            <person name="Bougher N.L."/>
            <person name="Buchanan P."/>
            <person name="Buyck B."/>
            <person name="Bense V."/>
            <person name="Catcheside P."/>
            <person name="Chovatia M."/>
            <person name="Cooper J."/>
            <person name="Damon W."/>
            <person name="Desjardin D."/>
            <person name="Finy P."/>
            <person name="Geml J."/>
            <person name="Haridas S."/>
            <person name="Hughes K."/>
            <person name="Justo A."/>
            <person name="Karasinski D."/>
            <person name="Kautmanova I."/>
            <person name="Kiss B."/>
            <person name="Kocsube S."/>
            <person name="Kotiranta H."/>
            <person name="LaButti K.M."/>
            <person name="Lechner B.E."/>
            <person name="Liimatainen K."/>
            <person name="Lipzen A."/>
            <person name="Lukacs Z."/>
            <person name="Mihaltcheva S."/>
            <person name="Morgado L.N."/>
            <person name="Niskanen T."/>
            <person name="Noordeloos M.E."/>
            <person name="Ohm R.A."/>
            <person name="Ortiz-Santana B."/>
            <person name="Ovrebo C."/>
            <person name="Racz N."/>
            <person name="Riley R."/>
            <person name="Savchenko A."/>
            <person name="Shiryaev A."/>
            <person name="Soop K."/>
            <person name="Spirin V."/>
            <person name="Szebenyi C."/>
            <person name="Tomsovsky M."/>
            <person name="Tulloss R.E."/>
            <person name="Uehling J."/>
            <person name="Grigoriev I.V."/>
            <person name="Vagvolgyi C."/>
            <person name="Papp T."/>
            <person name="Martin F.M."/>
            <person name="Miettinen O."/>
            <person name="Hibbett D.S."/>
            <person name="Nagy L.G."/>
        </authorList>
    </citation>
    <scope>NUCLEOTIDE SEQUENCE [LARGE SCALE GENOMIC DNA]</scope>
    <source>
        <strain evidence="1 2">CBS 962.96</strain>
    </source>
</reference>
<protein>
    <submittedName>
        <fullName evidence="1">Uncharacterized protein</fullName>
    </submittedName>
</protein>
<accession>A0A4S8KYT3</accession>
<keyword evidence="2" id="KW-1185">Reference proteome</keyword>
<name>A0A4S8KYT3_DENBC</name>
<dbReference type="EMBL" id="ML179838">
    <property type="protein sequence ID" value="THU81130.1"/>
    <property type="molecule type" value="Genomic_DNA"/>
</dbReference>